<reference evidence="1 2" key="1">
    <citation type="submission" date="2016-03" db="EMBL/GenBank/DDBJ databases">
        <title>Draft genome sequence of Flavobacterium fryxellicola DSM 16209.</title>
        <authorList>
            <person name="Shin S.-K."/>
            <person name="Yi H."/>
        </authorList>
    </citation>
    <scope>NUCLEOTIDE SEQUENCE [LARGE SCALE GENOMIC DNA]</scope>
    <source>
        <strain evidence="1 2">DSM 16209</strain>
    </source>
</reference>
<dbReference type="RefSeq" id="WP_066075738.1">
    <property type="nucleotide sequence ID" value="NZ_FRDK01000001.1"/>
</dbReference>
<comment type="caution">
    <text evidence="1">The sequence shown here is derived from an EMBL/GenBank/DDBJ whole genome shotgun (WGS) entry which is preliminary data.</text>
</comment>
<accession>A0A168AH77</accession>
<name>A0A168AH77_9FLAO</name>
<dbReference type="Proteomes" id="UP000077164">
    <property type="component" value="Unassembled WGS sequence"/>
</dbReference>
<organism evidence="1 2">
    <name type="scientific">Flavobacterium fryxellicola</name>
    <dbReference type="NCBI Taxonomy" id="249352"/>
    <lineage>
        <taxon>Bacteria</taxon>
        <taxon>Pseudomonadati</taxon>
        <taxon>Bacteroidota</taxon>
        <taxon>Flavobacteriia</taxon>
        <taxon>Flavobacteriales</taxon>
        <taxon>Flavobacteriaceae</taxon>
        <taxon>Flavobacterium</taxon>
    </lineage>
</organism>
<evidence type="ECO:0000313" key="1">
    <source>
        <dbReference type="EMBL" id="OAB31468.1"/>
    </source>
</evidence>
<evidence type="ECO:0000313" key="2">
    <source>
        <dbReference type="Proteomes" id="UP000077164"/>
    </source>
</evidence>
<protein>
    <submittedName>
        <fullName evidence="1">Uncharacterized protein</fullName>
    </submittedName>
</protein>
<gene>
    <name evidence="1" type="ORF">FBFR_01165</name>
</gene>
<keyword evidence="2" id="KW-1185">Reference proteome</keyword>
<dbReference type="AlphaFoldDB" id="A0A168AH77"/>
<proteinExistence type="predicted"/>
<sequence>MTLSKKIEHLEQVLNQPAENFANSFKSDIILFFDDNFSENNTQLFFLNDLNSKEEIQSWVEILTSRFVMKFEAEFEAENDFINDYLENG</sequence>
<dbReference type="OrthoDB" id="1364300at2"/>
<dbReference type="EMBL" id="LVJE01000001">
    <property type="protein sequence ID" value="OAB31468.1"/>
    <property type="molecule type" value="Genomic_DNA"/>
</dbReference>